<dbReference type="EMBL" id="PYGC01000004">
    <property type="protein sequence ID" value="PSK83254.1"/>
    <property type="molecule type" value="Genomic_DNA"/>
</dbReference>
<evidence type="ECO:0000256" key="5">
    <source>
        <dbReference type="ARBA" id="ARBA00023157"/>
    </source>
</evidence>
<dbReference type="GO" id="GO:0046872">
    <property type="term" value="F:metal ion binding"/>
    <property type="evidence" value="ECO:0007669"/>
    <property type="project" value="UniProtKB-KW"/>
</dbReference>
<keyword evidence="5" id="KW-1015">Disulfide bond</keyword>
<dbReference type="GO" id="GO:0006308">
    <property type="term" value="P:DNA catabolic process"/>
    <property type="evidence" value="ECO:0007669"/>
    <property type="project" value="InterPro"/>
</dbReference>
<dbReference type="CDD" id="cd10981">
    <property type="entry name" value="ZnPC_S1P1"/>
    <property type="match status" value="1"/>
</dbReference>
<dbReference type="Proteomes" id="UP000240621">
    <property type="component" value="Unassembled WGS sequence"/>
</dbReference>
<dbReference type="EMBL" id="BLAU01000001">
    <property type="protein sequence ID" value="GET21863.1"/>
    <property type="molecule type" value="Genomic_DNA"/>
</dbReference>
<evidence type="ECO:0000313" key="10">
    <source>
        <dbReference type="Proteomes" id="UP000396862"/>
    </source>
</evidence>
<reference evidence="7 10" key="2">
    <citation type="submission" date="2019-10" db="EMBL/GenBank/DDBJ databases">
        <title>Prolixibacter strains distinguished by the presence of nitrate reductase genes were adept at nitrate-dependent anaerobic corrosion of metallic iron and carbon steel.</title>
        <authorList>
            <person name="Iino T."/>
            <person name="Shono N."/>
            <person name="Ito K."/>
            <person name="Nakamura R."/>
            <person name="Sueoka K."/>
            <person name="Harayama S."/>
            <person name="Ohkuma M."/>
        </authorList>
    </citation>
    <scope>NUCLEOTIDE SEQUENCE [LARGE SCALE GENOMIC DNA]</scope>
    <source>
        <strain evidence="7 10">MIC1-1</strain>
    </source>
</reference>
<accession>A0A2P8CE46</accession>
<dbReference type="OrthoDB" id="267579at2"/>
<proteinExistence type="predicted"/>
<keyword evidence="3" id="KW-0255">Endonuclease</keyword>
<sequence length="332" mass="38823">MKLFLKSYWSRIVPFIFLAPFLMSWGTFGHEHINRAAVLALPAPMQTFFFNHIDFMTTEATVPDIRKYTLRYQAEKPRHYIDLESYGTLDSLPATLKEAEEKYSPEFLQKNGILPWYIEEMMKKLTTAFKEKRKNEILFLAADLGHYVGDAHMPLHTSVNHDGQLTGQRGIHSFWESQLPEMFGDQYNYNCGQAKYIKNIHQEVWKILRHSHQLADTLLLADRELKKHFKGDVFERDASGKIRRNKYHQPIHTAAYARAYNKALNGMVEKQLRKSIKETADFWYTAWVNAGKPDLTSLDPAEQTKRNQPELKRELQLCHQGKLTDLKSNKEF</sequence>
<dbReference type="Pfam" id="PF02265">
    <property type="entry name" value="S1-P1_nuclease"/>
    <property type="match status" value="1"/>
</dbReference>
<dbReference type="SUPFAM" id="SSF48537">
    <property type="entry name" value="Phospholipase C/P1 nuclease"/>
    <property type="match status" value="1"/>
</dbReference>
<evidence type="ECO:0000313" key="7">
    <source>
        <dbReference type="EMBL" id="GET21863.1"/>
    </source>
</evidence>
<dbReference type="GO" id="GO:0004519">
    <property type="term" value="F:endonuclease activity"/>
    <property type="evidence" value="ECO:0007669"/>
    <property type="project" value="UniProtKB-KW"/>
</dbReference>
<dbReference type="Proteomes" id="UP000396862">
    <property type="component" value="Unassembled WGS sequence"/>
</dbReference>
<evidence type="ECO:0000256" key="4">
    <source>
        <dbReference type="ARBA" id="ARBA00022801"/>
    </source>
</evidence>
<evidence type="ECO:0000256" key="6">
    <source>
        <dbReference type="ARBA" id="ARBA00023180"/>
    </source>
</evidence>
<keyword evidence="10" id="KW-1185">Reference proteome</keyword>
<evidence type="ECO:0000313" key="9">
    <source>
        <dbReference type="Proteomes" id="UP000240621"/>
    </source>
</evidence>
<evidence type="ECO:0000256" key="2">
    <source>
        <dbReference type="ARBA" id="ARBA00022723"/>
    </source>
</evidence>
<dbReference type="InterPro" id="IPR003154">
    <property type="entry name" value="S1/P1nuclease"/>
</dbReference>
<name>A0A2P8CE46_9BACT</name>
<gene>
    <name evidence="8" type="ORF">CLV93_104184</name>
    <name evidence="7" type="ORF">JCM18694_21090</name>
</gene>
<keyword evidence="6" id="KW-0325">Glycoprotein</keyword>
<dbReference type="GO" id="GO:0003676">
    <property type="term" value="F:nucleic acid binding"/>
    <property type="evidence" value="ECO:0007669"/>
    <property type="project" value="InterPro"/>
</dbReference>
<keyword evidence="4" id="KW-0378">Hydrolase</keyword>
<evidence type="ECO:0000256" key="1">
    <source>
        <dbReference type="ARBA" id="ARBA00022722"/>
    </source>
</evidence>
<dbReference type="GO" id="GO:0016788">
    <property type="term" value="F:hydrolase activity, acting on ester bonds"/>
    <property type="evidence" value="ECO:0007669"/>
    <property type="project" value="InterPro"/>
</dbReference>
<dbReference type="RefSeq" id="WP_106542055.1">
    <property type="nucleotide sequence ID" value="NZ_BLAU01000001.1"/>
</dbReference>
<dbReference type="AlphaFoldDB" id="A0A2P8CE46"/>
<comment type="caution">
    <text evidence="8">The sequence shown here is derived from an EMBL/GenBank/DDBJ whole genome shotgun (WGS) entry which is preliminary data.</text>
</comment>
<keyword evidence="2" id="KW-0479">Metal-binding</keyword>
<evidence type="ECO:0000313" key="8">
    <source>
        <dbReference type="EMBL" id="PSK83254.1"/>
    </source>
</evidence>
<evidence type="ECO:0000256" key="3">
    <source>
        <dbReference type="ARBA" id="ARBA00022759"/>
    </source>
</evidence>
<keyword evidence="1" id="KW-0540">Nuclease</keyword>
<dbReference type="InterPro" id="IPR008947">
    <property type="entry name" value="PLipase_C/P1_nuclease_dom_sf"/>
</dbReference>
<reference evidence="8 9" key="1">
    <citation type="submission" date="2018-03" db="EMBL/GenBank/DDBJ databases">
        <title>Genomic Encyclopedia of Archaeal and Bacterial Type Strains, Phase II (KMG-II): from individual species to whole genera.</title>
        <authorList>
            <person name="Goeker M."/>
        </authorList>
    </citation>
    <scope>NUCLEOTIDE SEQUENCE [LARGE SCALE GENOMIC DNA]</scope>
    <source>
        <strain evidence="8 9">DSM 27267</strain>
    </source>
</reference>
<organism evidence="8 9">
    <name type="scientific">Prolixibacter denitrificans</name>
    <dbReference type="NCBI Taxonomy" id="1541063"/>
    <lineage>
        <taxon>Bacteria</taxon>
        <taxon>Pseudomonadati</taxon>
        <taxon>Bacteroidota</taxon>
        <taxon>Bacteroidia</taxon>
        <taxon>Marinilabiliales</taxon>
        <taxon>Prolixibacteraceae</taxon>
        <taxon>Prolixibacter</taxon>
    </lineage>
</organism>
<protein>
    <submittedName>
        <fullName evidence="8">S1/P1 nuclease</fullName>
    </submittedName>
</protein>
<dbReference type="Gene3D" id="1.10.575.10">
    <property type="entry name" value="P1 Nuclease"/>
    <property type="match status" value="1"/>
</dbReference>